<dbReference type="AlphaFoldDB" id="A0A8K0GAW6"/>
<protein>
    <submittedName>
        <fullName evidence="2">Uncharacterized protein</fullName>
    </submittedName>
</protein>
<organism evidence="2 3">
    <name type="scientific">Ignelater luminosus</name>
    <name type="common">Cucubano</name>
    <name type="synonym">Pyrophorus luminosus</name>
    <dbReference type="NCBI Taxonomy" id="2038154"/>
    <lineage>
        <taxon>Eukaryota</taxon>
        <taxon>Metazoa</taxon>
        <taxon>Ecdysozoa</taxon>
        <taxon>Arthropoda</taxon>
        <taxon>Hexapoda</taxon>
        <taxon>Insecta</taxon>
        <taxon>Pterygota</taxon>
        <taxon>Neoptera</taxon>
        <taxon>Endopterygota</taxon>
        <taxon>Coleoptera</taxon>
        <taxon>Polyphaga</taxon>
        <taxon>Elateriformia</taxon>
        <taxon>Elateroidea</taxon>
        <taxon>Elateridae</taxon>
        <taxon>Agrypninae</taxon>
        <taxon>Pyrophorini</taxon>
        <taxon>Ignelater</taxon>
    </lineage>
</organism>
<keyword evidence="3" id="KW-1185">Reference proteome</keyword>
<feature type="non-terminal residue" evidence="2">
    <location>
        <position position="1"/>
    </location>
</feature>
<feature type="signal peptide" evidence="1">
    <location>
        <begin position="1"/>
        <end position="22"/>
    </location>
</feature>
<reference evidence="2" key="1">
    <citation type="submission" date="2019-08" db="EMBL/GenBank/DDBJ databases">
        <title>The genome of the North American firefly Photinus pyralis.</title>
        <authorList>
            <consortium name="Photinus pyralis genome working group"/>
            <person name="Fallon T.R."/>
            <person name="Sander Lower S.E."/>
            <person name="Weng J.-K."/>
        </authorList>
    </citation>
    <scope>NUCLEOTIDE SEQUENCE</scope>
    <source>
        <strain evidence="2">TRF0915ILg1</strain>
        <tissue evidence="2">Whole body</tissue>
    </source>
</reference>
<gene>
    <name evidence="2" type="ORF">ILUMI_14470</name>
</gene>
<feature type="chain" id="PRO_5035477117" evidence="1">
    <location>
        <begin position="23"/>
        <end position="82"/>
    </location>
</feature>
<dbReference type="Proteomes" id="UP000801492">
    <property type="component" value="Unassembled WGS sequence"/>
</dbReference>
<dbReference type="EMBL" id="VTPC01025078">
    <property type="protein sequence ID" value="KAF2891703.1"/>
    <property type="molecule type" value="Genomic_DNA"/>
</dbReference>
<evidence type="ECO:0000256" key="1">
    <source>
        <dbReference type="SAM" id="SignalP"/>
    </source>
</evidence>
<accession>A0A8K0GAW6</accession>
<sequence length="82" mass="9640">MTVHLFVTFFVLCVFYTDIVKSKCDIKGYYWRDYNYKIPSDAFLVKVGYPRFVEFYIAQVLNSGILMPVSFDSSNSDRENVK</sequence>
<evidence type="ECO:0000313" key="2">
    <source>
        <dbReference type="EMBL" id="KAF2891703.1"/>
    </source>
</evidence>
<name>A0A8K0GAW6_IGNLU</name>
<proteinExistence type="predicted"/>
<evidence type="ECO:0000313" key="3">
    <source>
        <dbReference type="Proteomes" id="UP000801492"/>
    </source>
</evidence>
<keyword evidence="1" id="KW-0732">Signal</keyword>
<comment type="caution">
    <text evidence="2">The sequence shown here is derived from an EMBL/GenBank/DDBJ whole genome shotgun (WGS) entry which is preliminary data.</text>
</comment>